<proteinExistence type="inferred from homology"/>
<keyword evidence="3 4" id="KW-0949">S-adenosyl-L-methionine</keyword>
<feature type="region of interest" description="Disordered" evidence="5">
    <location>
        <begin position="1"/>
        <end position="31"/>
    </location>
</feature>
<protein>
    <recommendedName>
        <fullName evidence="4">25S rRNA adenine-N(1) methyltransferase</fullName>
        <ecNumber evidence="4">2.1.1.-</ecNumber>
    </recommendedName>
</protein>
<sequence length="1576" mass="162978">MARKRKPKIPITHSSSRPRSSAGSGSAKPKSTRTLIRRFHVLLKRRAALEKRGGIGAQGDLEAVEAEIDSIGGLEAYQNMSAIGQGKDRGGGSESVLIEWMKELGMARGKNKMSDDGQKVRLLEVGALKPDNYASCLSWIACTPIDLRSRHPEIEERDFLKTDMDANSGEWDVVSLSLVVNFVPDARDRGRMLHIAHEILRPPDSGTRGGLLFLVLPTPCVANSRYMTSEHLVSLCTHLGFMLLRDRCKAGGKVSYWLFRRADKGHQLTGAGFTKKCDEKAFMEATDEDLRKRGVWGGGVTSCDSDEQKLTPTTTPRVFCLLAASPCPLHPPRHPMSSLPTRANRASKHNRKPYERPQQASPQLVRSKSSFFNTVKALVAAPFAWLSGTETDGERGGQLKRRPSRNRPDNDRPKRMRTLSPPRIPPAGYLDPPEHLLRNKARLNPPLSVSLASRSSQVHFGNLNIDATIASYDDQRMHSRSPSVGVGVGLGRERTPSMGMAPREPSLALGTTRSLSRATGTSLRASLAAANPFSSLGKSSSVAPERKKSTLVWDDTLGVTSVEDGKPKAPAASLPPARNTAERLLNALENMHTHTGDAQRPRRRPPPSVQVPEPSQGAHNRLSRMVRPYGEVKVSPSKPSKSQGVRPKSGLMKMLMKNKKVIQEEDADMEEAPKPATKKEEPAPSVVEKAKPTVKQVDTDMEPQLAPAPVPTTTTVSPALKVIDNFRPASQPPSRPGSSLRQSKTITKRAHAPSAGRNRFSANNDEEEEDEEAVEKRNAELLAVANANVFKVPEGFKFGAPTPMVPAPKPVELSKPESKVEVVSPQPVHAKPAVTPVLSFPAPAKEPASPTPSFFNDKTVAKVAIPEVKNPFANLAASKPEIKLPEVPKWGSPSSSASTPPPKPLDGASPFANIGVPAKAGNGAIPFSFGSSKEDKSSDKAPNGNPFASIGKPAVESAPVKGDKPVANPFANVGKPATENPFANIGKPASDNPFAGIGTSSQGTASASALPFSFGAPKSESSAPAKSLFSKPVEAPAPKPEVEAPKPTVEPPKPVVEAPKPAVQPPKPSPFSFGVTQPAEKPAASSGFSFGAAPAATAAATPAPSSTPAPAFSFGSSSVPVPTTAPSAAAKPTFAFGLPASTPSPAPSLEAPKKNPFDFSAPAAAAAPTPVEAPKKNPFDFSAAAPAVTSGATASTTSKNPFDFSNTAKPADKSASPFVFGAPAAAAPAAAAAPTTEKKNPFDFSAPTQKPSSNVFTFSAPSAASSSATNGFTFGPPAPARPSTPPSGGDAAMEESPTREPTQPTKIVTGGFGSGFGSQPSTGFAFGSNTNGTSSTGGPFGGPLNGTSAAQSNGFGSATPASPAPFAFGSSNSNTGSGFGGGGSGFSTGGTAAAAPSTTPAFTFGSGAGFGQTPSATASPSNPFTQPTPSPFGQPNPTPTNAFPTPASPFPAASPALSIVGFNAGNSAPSTNAFGSAPSATNGFPASPATPAFAFGATAPSAGTASPSTFTFGLPGGTSAPATPTSTASPFVFGQGAAGGGGGEGSPAPGIQFNLGTADASPGGRKIKPLRRPRRT</sequence>
<feature type="compositionally biased region" description="Pro residues" evidence="5">
    <location>
        <begin position="1426"/>
        <end position="1438"/>
    </location>
</feature>
<feature type="region of interest" description="Disordered" evidence="5">
    <location>
        <begin position="593"/>
        <end position="651"/>
    </location>
</feature>
<keyword evidence="7" id="KW-1185">Reference proteome</keyword>
<feature type="compositionally biased region" description="Pro residues" evidence="5">
    <location>
        <begin position="1276"/>
        <end position="1285"/>
    </location>
</feature>
<feature type="region of interest" description="Disordered" evidence="5">
    <location>
        <begin position="883"/>
        <end position="1358"/>
    </location>
</feature>
<feature type="compositionally biased region" description="Basic and acidic residues" evidence="5">
    <location>
        <begin position="671"/>
        <end position="682"/>
    </location>
</feature>
<dbReference type="Pfam" id="PF11968">
    <property type="entry name" value="Bmt2"/>
    <property type="match status" value="1"/>
</dbReference>
<accession>A0A5N5QVW0</accession>
<feature type="compositionally biased region" description="Low complexity" evidence="5">
    <location>
        <begin position="1222"/>
        <end position="1234"/>
    </location>
</feature>
<feature type="compositionally biased region" description="Polar residues" evidence="5">
    <location>
        <begin position="1199"/>
        <end position="1208"/>
    </location>
</feature>
<feature type="compositionally biased region" description="Low complexity" evidence="5">
    <location>
        <begin position="1515"/>
        <end position="1530"/>
    </location>
</feature>
<dbReference type="EC" id="2.1.1.-" evidence="4"/>
<dbReference type="PANTHER" id="PTHR21008:SF1">
    <property type="entry name" value="25S RRNA (ADENINE(2142)-N(1))-METHYLTRANSFERASE"/>
    <property type="match status" value="1"/>
</dbReference>
<evidence type="ECO:0000256" key="5">
    <source>
        <dbReference type="SAM" id="MobiDB-lite"/>
    </source>
</evidence>
<feature type="compositionally biased region" description="Polar residues" evidence="5">
    <location>
        <begin position="1246"/>
        <end position="1257"/>
    </location>
</feature>
<dbReference type="OrthoDB" id="3243802at2759"/>
<feature type="compositionally biased region" description="Low complexity" evidence="5">
    <location>
        <begin position="1182"/>
        <end position="1198"/>
    </location>
</feature>
<feature type="compositionally biased region" description="Low complexity" evidence="5">
    <location>
        <begin position="995"/>
        <end position="1009"/>
    </location>
</feature>
<feature type="compositionally biased region" description="Polar residues" evidence="5">
    <location>
        <begin position="736"/>
        <end position="745"/>
    </location>
</feature>
<dbReference type="InterPro" id="IPR021867">
    <property type="entry name" value="Bmt2/SAMTOR"/>
</dbReference>
<dbReference type="GO" id="GO:0005730">
    <property type="term" value="C:nucleolus"/>
    <property type="evidence" value="ECO:0007669"/>
    <property type="project" value="UniProtKB-SubCell"/>
</dbReference>
<feature type="compositionally biased region" description="Gly residues" evidence="5">
    <location>
        <begin position="1536"/>
        <end position="1545"/>
    </location>
</feature>
<feature type="compositionally biased region" description="Low complexity" evidence="5">
    <location>
        <begin position="1259"/>
        <end position="1268"/>
    </location>
</feature>
<reference evidence="6 7" key="1">
    <citation type="journal article" date="2019" name="Fungal Biol. Biotechnol.">
        <title>Draft genome sequence of fastidious pathogen Ceratobasidium theobromae, which causes vascular-streak dieback in Theobroma cacao.</title>
        <authorList>
            <person name="Ali S.S."/>
            <person name="Asman A."/>
            <person name="Shao J."/>
            <person name="Firmansyah A.P."/>
            <person name="Susilo A.W."/>
            <person name="Rosmana A."/>
            <person name="McMahon P."/>
            <person name="Junaid M."/>
            <person name="Guest D."/>
            <person name="Kheng T.Y."/>
            <person name="Meinhardt L.W."/>
            <person name="Bailey B.A."/>
        </authorList>
    </citation>
    <scope>NUCLEOTIDE SEQUENCE [LARGE SCALE GENOMIC DNA]</scope>
    <source>
        <strain evidence="6 7">CT2</strain>
    </source>
</reference>
<comment type="caution">
    <text evidence="6">The sequence shown here is derived from an EMBL/GenBank/DDBJ whole genome shotgun (WGS) entry which is preliminary data.</text>
</comment>
<feature type="region of interest" description="Disordered" evidence="5">
    <location>
        <begin position="663"/>
        <end position="776"/>
    </location>
</feature>
<name>A0A5N5QVW0_9AGAM</name>
<comment type="similarity">
    <text evidence="4">Belongs to the BMT2 family.</text>
</comment>
<dbReference type="Proteomes" id="UP000383932">
    <property type="component" value="Unassembled WGS sequence"/>
</dbReference>
<feature type="compositionally biased region" description="Low complexity" evidence="5">
    <location>
        <begin position="1317"/>
        <end position="1337"/>
    </location>
</feature>
<feature type="compositionally biased region" description="Low complexity" evidence="5">
    <location>
        <begin position="1082"/>
        <end position="1150"/>
    </location>
</feature>
<comment type="subcellular location">
    <subcellularLocation>
        <location evidence="4">Nucleus</location>
        <location evidence="4">Nucleolus</location>
    </subcellularLocation>
</comment>
<evidence type="ECO:0000313" key="7">
    <source>
        <dbReference type="Proteomes" id="UP000383932"/>
    </source>
</evidence>
<feature type="region of interest" description="Disordered" evidence="5">
    <location>
        <begin position="389"/>
        <end position="434"/>
    </location>
</feature>
<feature type="region of interest" description="Disordered" evidence="5">
    <location>
        <begin position="330"/>
        <end position="366"/>
    </location>
</feature>
<feature type="binding site" evidence="4">
    <location>
        <position position="126"/>
    </location>
    <ligand>
        <name>S-adenosyl-L-methionine</name>
        <dbReference type="ChEBI" id="CHEBI:59789"/>
    </ligand>
</feature>
<comment type="function">
    <text evidence="4">S-adenosyl-L-methionine-dependent methyltransferase that specifically methylates the N(1) position of an adenine present in helix 65 in 25S rRNA.</text>
</comment>
<keyword evidence="4" id="KW-0539">Nucleus</keyword>
<feature type="compositionally biased region" description="Polar residues" evidence="5">
    <location>
        <begin position="1412"/>
        <end position="1425"/>
    </location>
</feature>
<feature type="region of interest" description="Disordered" evidence="5">
    <location>
        <begin position="1515"/>
        <end position="1576"/>
    </location>
</feature>
<evidence type="ECO:0000256" key="1">
    <source>
        <dbReference type="ARBA" id="ARBA00022603"/>
    </source>
</evidence>
<feature type="compositionally biased region" description="Low complexity" evidence="5">
    <location>
        <begin position="1161"/>
        <end position="1172"/>
    </location>
</feature>
<feature type="compositionally biased region" description="Low complexity" evidence="5">
    <location>
        <begin position="1439"/>
        <end position="1449"/>
    </location>
</feature>
<evidence type="ECO:0000313" key="6">
    <source>
        <dbReference type="EMBL" id="KAB5595818.1"/>
    </source>
</evidence>
<evidence type="ECO:0000256" key="4">
    <source>
        <dbReference type="HAMAP-Rule" id="MF_03044"/>
    </source>
</evidence>
<dbReference type="GO" id="GO:0016433">
    <property type="term" value="F:rRNA (adenine) methyltransferase activity"/>
    <property type="evidence" value="ECO:0007669"/>
    <property type="project" value="UniProtKB-UniRule"/>
</dbReference>
<feature type="compositionally biased region" description="Low complexity" evidence="5">
    <location>
        <begin position="1016"/>
        <end position="1036"/>
    </location>
</feature>
<dbReference type="EMBL" id="SSOP01000006">
    <property type="protein sequence ID" value="KAB5595818.1"/>
    <property type="molecule type" value="Genomic_DNA"/>
</dbReference>
<feature type="compositionally biased region" description="Acidic residues" evidence="5">
    <location>
        <begin position="764"/>
        <end position="773"/>
    </location>
</feature>
<organism evidence="6 7">
    <name type="scientific">Ceratobasidium theobromae</name>
    <dbReference type="NCBI Taxonomy" id="1582974"/>
    <lineage>
        <taxon>Eukaryota</taxon>
        <taxon>Fungi</taxon>
        <taxon>Dikarya</taxon>
        <taxon>Basidiomycota</taxon>
        <taxon>Agaricomycotina</taxon>
        <taxon>Agaricomycetes</taxon>
        <taxon>Cantharellales</taxon>
        <taxon>Ceratobasidiaceae</taxon>
        <taxon>Ceratobasidium</taxon>
    </lineage>
</organism>
<keyword evidence="2 4" id="KW-0808">Transferase</keyword>
<keyword evidence="1 4" id="KW-0489">Methyltransferase</keyword>
<evidence type="ECO:0000256" key="3">
    <source>
        <dbReference type="ARBA" id="ARBA00022691"/>
    </source>
</evidence>
<evidence type="ECO:0000256" key="2">
    <source>
        <dbReference type="ARBA" id="ARBA00022679"/>
    </source>
</evidence>
<feature type="compositionally biased region" description="Low complexity" evidence="5">
    <location>
        <begin position="14"/>
        <end position="29"/>
    </location>
</feature>
<dbReference type="HAMAP" id="MF_03044">
    <property type="entry name" value="BMT2"/>
    <property type="match status" value="1"/>
</dbReference>
<feature type="binding site" evidence="4">
    <location>
        <position position="146"/>
    </location>
    <ligand>
        <name>S-adenosyl-L-methionine</name>
        <dbReference type="ChEBI" id="CHEBI:59789"/>
    </ligand>
</feature>
<feature type="compositionally biased region" description="Low complexity" evidence="5">
    <location>
        <begin position="632"/>
        <end position="642"/>
    </location>
</feature>
<gene>
    <name evidence="6" type="ORF">CTheo_831</name>
</gene>
<dbReference type="PANTHER" id="PTHR21008">
    <property type="entry name" value="S-ADENOSYLMETHIONINE SENSOR UPSTREAM OF MTORC1-RELATED"/>
    <property type="match status" value="1"/>
</dbReference>
<feature type="compositionally biased region" description="Basic residues" evidence="5">
    <location>
        <begin position="1565"/>
        <end position="1576"/>
    </location>
</feature>
<feature type="region of interest" description="Disordered" evidence="5">
    <location>
        <begin position="1403"/>
        <end position="1449"/>
    </location>
</feature>